<dbReference type="GO" id="GO:0051287">
    <property type="term" value="F:NAD binding"/>
    <property type="evidence" value="ECO:0007669"/>
    <property type="project" value="InterPro"/>
</dbReference>
<dbReference type="InterPro" id="IPR000706">
    <property type="entry name" value="AGPR_type-1"/>
</dbReference>
<evidence type="ECO:0000256" key="4">
    <source>
        <dbReference type="ARBA" id="ARBA00022857"/>
    </source>
</evidence>
<dbReference type="Pfam" id="PF22698">
    <property type="entry name" value="Semialdhyde_dhC_1"/>
    <property type="match status" value="1"/>
</dbReference>
<feature type="active site" evidence="7 8">
    <location>
        <position position="150"/>
    </location>
</feature>
<dbReference type="InterPro" id="IPR023013">
    <property type="entry name" value="AGPR_AS"/>
</dbReference>
<dbReference type="AlphaFoldDB" id="A0A2H0LSV1"/>
<accession>A0A2H0LSV1</accession>
<dbReference type="EC" id="1.2.1.38" evidence="7"/>
<evidence type="ECO:0000256" key="6">
    <source>
        <dbReference type="ARBA" id="ARBA00050557"/>
    </source>
</evidence>
<organism evidence="10 11">
    <name type="scientific">Candidatus Abzuiibacterium crystallinum</name>
    <dbReference type="NCBI Taxonomy" id="1974748"/>
    <lineage>
        <taxon>Bacteria</taxon>
        <taxon>Pseudomonadati</taxon>
        <taxon>Candidatus Omnitrophota</taxon>
        <taxon>Candidatus Abzuiibacterium</taxon>
    </lineage>
</organism>
<dbReference type="CDD" id="cd17895">
    <property type="entry name" value="AGPR_1_N"/>
    <property type="match status" value="1"/>
</dbReference>
<evidence type="ECO:0000256" key="8">
    <source>
        <dbReference type="PROSITE-ProRule" id="PRU10010"/>
    </source>
</evidence>
<evidence type="ECO:0000256" key="7">
    <source>
        <dbReference type="HAMAP-Rule" id="MF_00150"/>
    </source>
</evidence>
<dbReference type="PANTHER" id="PTHR32338">
    <property type="entry name" value="N-ACETYL-GAMMA-GLUTAMYL-PHOSPHATE REDUCTASE, CHLOROPLASTIC-RELATED-RELATED"/>
    <property type="match status" value="1"/>
</dbReference>
<feature type="domain" description="Semialdehyde dehydrogenase NAD-binding" evidence="9">
    <location>
        <begin position="3"/>
        <end position="142"/>
    </location>
</feature>
<dbReference type="FunFam" id="3.30.360.10:FF:000014">
    <property type="entry name" value="N-acetyl-gamma-glutamyl-phosphate reductase"/>
    <property type="match status" value="1"/>
</dbReference>
<keyword evidence="5 7" id="KW-0560">Oxidoreductase</keyword>
<dbReference type="InterPro" id="IPR036291">
    <property type="entry name" value="NAD(P)-bd_dom_sf"/>
</dbReference>
<dbReference type="GO" id="GO:0003942">
    <property type="term" value="F:N-acetyl-gamma-glutamyl-phosphate reductase activity"/>
    <property type="evidence" value="ECO:0007669"/>
    <property type="project" value="UniProtKB-UniRule"/>
</dbReference>
<evidence type="ECO:0000259" key="9">
    <source>
        <dbReference type="SMART" id="SM00859"/>
    </source>
</evidence>
<keyword evidence="2 7" id="KW-0055">Arginine biosynthesis</keyword>
<reference evidence="10 11" key="1">
    <citation type="submission" date="2017-09" db="EMBL/GenBank/DDBJ databases">
        <title>Depth-based differentiation of microbial function through sediment-hosted aquifers and enrichment of novel symbionts in the deep terrestrial subsurface.</title>
        <authorList>
            <person name="Probst A.J."/>
            <person name="Ladd B."/>
            <person name="Jarett J.K."/>
            <person name="Geller-Mcgrath D.E."/>
            <person name="Sieber C.M."/>
            <person name="Emerson J.B."/>
            <person name="Anantharaman K."/>
            <person name="Thomas B.C."/>
            <person name="Malmstrom R."/>
            <person name="Stieglmeier M."/>
            <person name="Klingl A."/>
            <person name="Woyke T."/>
            <person name="Ryan C.M."/>
            <person name="Banfield J.F."/>
        </authorList>
    </citation>
    <scope>NUCLEOTIDE SEQUENCE [LARGE SCALE GENOMIC DNA]</scope>
    <source>
        <strain evidence="10">CG11_big_fil_rev_8_21_14_0_20_45_26</strain>
    </source>
</reference>
<dbReference type="EMBL" id="PCVY01000004">
    <property type="protein sequence ID" value="PIQ87499.1"/>
    <property type="molecule type" value="Genomic_DNA"/>
</dbReference>
<dbReference type="Gene3D" id="3.40.50.720">
    <property type="entry name" value="NAD(P)-binding Rossmann-like Domain"/>
    <property type="match status" value="1"/>
</dbReference>
<dbReference type="PANTHER" id="PTHR32338:SF10">
    <property type="entry name" value="N-ACETYL-GAMMA-GLUTAMYL-PHOSPHATE REDUCTASE, CHLOROPLASTIC-RELATED"/>
    <property type="match status" value="1"/>
</dbReference>
<comment type="catalytic activity">
    <reaction evidence="6 7">
        <text>N-acetyl-L-glutamate 5-semialdehyde + phosphate + NADP(+) = N-acetyl-L-glutamyl 5-phosphate + NADPH + H(+)</text>
        <dbReference type="Rhea" id="RHEA:21588"/>
        <dbReference type="ChEBI" id="CHEBI:15378"/>
        <dbReference type="ChEBI" id="CHEBI:29123"/>
        <dbReference type="ChEBI" id="CHEBI:43474"/>
        <dbReference type="ChEBI" id="CHEBI:57783"/>
        <dbReference type="ChEBI" id="CHEBI:57936"/>
        <dbReference type="ChEBI" id="CHEBI:58349"/>
        <dbReference type="EC" id="1.2.1.38"/>
    </reaction>
</comment>
<evidence type="ECO:0000256" key="5">
    <source>
        <dbReference type="ARBA" id="ARBA00023002"/>
    </source>
</evidence>
<dbReference type="Gene3D" id="3.30.360.10">
    <property type="entry name" value="Dihydrodipicolinate Reductase, domain 2"/>
    <property type="match status" value="1"/>
</dbReference>
<sequence>MLQCSVVGATGYTGAELIRLLAFHPQVKIAHLTTRSEEKIKASTLVPGLPKGTDYVIQKTSLKKIGEDSQVIFLALPHTTAMDAVAALRKYDRIIIDLSADFRLTNVRDFKTWYGVSHQHKALLKHAVYGLPEFYRHKIRQAQLIANPGCYPTSVILGLLPLVRERLIEFDAIIADCKSGTSGAGKKLSMKSHFSEVNENFNAYKVNQHQHTPEMNQVLSDAAVREKVSVTFVPHLLPVTRGILSTLYAKLRQGVKAAHVLKAYEKHYHSEPFVRFYGEGSFPSLREVQYTNFCDIGVQVNESNGQVIVISAIDNLLKGASGQAVQNMNIRSGFAEDLGLLN</sequence>
<gene>
    <name evidence="7" type="primary">argC</name>
    <name evidence="10" type="ORF">COV74_00585</name>
</gene>
<evidence type="ECO:0000313" key="10">
    <source>
        <dbReference type="EMBL" id="PIQ87499.1"/>
    </source>
</evidence>
<evidence type="ECO:0000256" key="3">
    <source>
        <dbReference type="ARBA" id="ARBA00022605"/>
    </source>
</evidence>
<dbReference type="GO" id="GO:0006526">
    <property type="term" value="P:L-arginine biosynthetic process"/>
    <property type="evidence" value="ECO:0007669"/>
    <property type="project" value="UniProtKB-UniRule"/>
</dbReference>
<dbReference type="SUPFAM" id="SSF51735">
    <property type="entry name" value="NAD(P)-binding Rossmann-fold domains"/>
    <property type="match status" value="1"/>
</dbReference>
<dbReference type="UniPathway" id="UPA00068">
    <property type="reaction ID" value="UER00108"/>
</dbReference>
<evidence type="ECO:0000256" key="2">
    <source>
        <dbReference type="ARBA" id="ARBA00022571"/>
    </source>
</evidence>
<dbReference type="SUPFAM" id="SSF55347">
    <property type="entry name" value="Glyceraldehyde-3-phosphate dehydrogenase-like, C-terminal domain"/>
    <property type="match status" value="1"/>
</dbReference>
<dbReference type="Pfam" id="PF01118">
    <property type="entry name" value="Semialdhyde_dh"/>
    <property type="match status" value="1"/>
</dbReference>
<dbReference type="GO" id="GO:0070401">
    <property type="term" value="F:NADP+ binding"/>
    <property type="evidence" value="ECO:0007669"/>
    <property type="project" value="InterPro"/>
</dbReference>
<evidence type="ECO:0000313" key="11">
    <source>
        <dbReference type="Proteomes" id="UP000230859"/>
    </source>
</evidence>
<protein>
    <recommendedName>
        <fullName evidence="7">N-acetyl-gamma-glutamyl-phosphate reductase</fullName>
        <shortName evidence="7">AGPR</shortName>
        <ecNumber evidence="7">1.2.1.38</ecNumber>
    </recommendedName>
    <alternativeName>
        <fullName evidence="7">N-acetyl-glutamate semialdehyde dehydrogenase</fullName>
        <shortName evidence="7">NAGSA dehydrogenase</shortName>
    </alternativeName>
</protein>
<dbReference type="SMART" id="SM00859">
    <property type="entry name" value="Semialdhyde_dh"/>
    <property type="match status" value="1"/>
</dbReference>
<dbReference type="InterPro" id="IPR000534">
    <property type="entry name" value="Semialdehyde_DH_NAD-bd"/>
</dbReference>
<comment type="subcellular location">
    <subcellularLocation>
        <location evidence="7">Cytoplasm</location>
    </subcellularLocation>
</comment>
<dbReference type="NCBIfam" id="TIGR01850">
    <property type="entry name" value="argC"/>
    <property type="match status" value="1"/>
</dbReference>
<keyword evidence="4 7" id="KW-0521">NADP</keyword>
<proteinExistence type="inferred from homology"/>
<dbReference type="Proteomes" id="UP000230859">
    <property type="component" value="Unassembled WGS sequence"/>
</dbReference>
<dbReference type="CDD" id="cd23934">
    <property type="entry name" value="AGPR_1_C"/>
    <property type="match status" value="1"/>
</dbReference>
<dbReference type="HAMAP" id="MF_00150">
    <property type="entry name" value="ArgC_type1"/>
    <property type="match status" value="1"/>
</dbReference>
<comment type="similarity">
    <text evidence="7">Belongs to the NAGSA dehydrogenase family. Type 1 subfamily.</text>
</comment>
<keyword evidence="7" id="KW-0963">Cytoplasm</keyword>
<dbReference type="PROSITE" id="PS01224">
    <property type="entry name" value="ARGC"/>
    <property type="match status" value="1"/>
</dbReference>
<dbReference type="InterPro" id="IPR058924">
    <property type="entry name" value="AGPR_dimerisation_dom"/>
</dbReference>
<comment type="function">
    <text evidence="7">Catalyzes the NADPH-dependent reduction of N-acetyl-5-glutamyl phosphate to yield N-acetyl-L-glutamate 5-semialdehyde.</text>
</comment>
<keyword evidence="3 7" id="KW-0028">Amino-acid biosynthesis</keyword>
<dbReference type="GO" id="GO:0005737">
    <property type="term" value="C:cytoplasm"/>
    <property type="evidence" value="ECO:0007669"/>
    <property type="project" value="UniProtKB-SubCell"/>
</dbReference>
<evidence type="ECO:0000256" key="1">
    <source>
        <dbReference type="ARBA" id="ARBA00004862"/>
    </source>
</evidence>
<dbReference type="InterPro" id="IPR050085">
    <property type="entry name" value="AGPR"/>
</dbReference>
<name>A0A2H0LSV1_9BACT</name>
<comment type="pathway">
    <text evidence="1 7">Amino-acid biosynthesis; L-arginine biosynthesis; N(2)-acetyl-L-ornithine from L-glutamate: step 3/4.</text>
</comment>
<comment type="caution">
    <text evidence="10">The sequence shown here is derived from an EMBL/GenBank/DDBJ whole genome shotgun (WGS) entry which is preliminary data.</text>
</comment>